<evidence type="ECO:0000259" key="1">
    <source>
        <dbReference type="Pfam" id="PF00534"/>
    </source>
</evidence>
<dbReference type="InterPro" id="IPR001296">
    <property type="entry name" value="Glyco_trans_1"/>
</dbReference>
<dbReference type="RefSeq" id="WP_068807735.1">
    <property type="nucleotide sequence ID" value="NZ_LXND01000072.1"/>
</dbReference>
<reference evidence="2 3" key="1">
    <citation type="submission" date="2016-05" db="EMBL/GenBank/DDBJ databases">
        <title>Draft genome sequence of Pediococcus parvulus 2.6, a probiotic beta-glucan producer strain.</title>
        <authorList>
            <person name="Mohedano M.L."/>
            <person name="Perez-Ramos A."/>
            <person name="Duenas M.T."/>
            <person name="Lamontanara A."/>
            <person name="Orru L."/>
            <person name="Spano G."/>
            <person name="Capozzi V."/>
            <person name="Lopez P."/>
        </authorList>
    </citation>
    <scope>NUCLEOTIDE SEQUENCE [LARGE SCALE GENOMIC DNA]</scope>
    <source>
        <strain evidence="2 3">2.6</strain>
    </source>
</reference>
<dbReference type="Proteomes" id="UP000077280">
    <property type="component" value="Unassembled WGS sequence"/>
</dbReference>
<dbReference type="InterPro" id="IPR050194">
    <property type="entry name" value="Glycosyltransferase_grp1"/>
</dbReference>
<dbReference type="PANTHER" id="PTHR45947">
    <property type="entry name" value="SULFOQUINOVOSYL TRANSFERASE SQD2"/>
    <property type="match status" value="1"/>
</dbReference>
<dbReference type="Pfam" id="PF00534">
    <property type="entry name" value="Glycos_transf_1"/>
    <property type="match status" value="1"/>
</dbReference>
<dbReference type="GO" id="GO:0016740">
    <property type="term" value="F:transferase activity"/>
    <property type="evidence" value="ECO:0007669"/>
    <property type="project" value="UniProtKB-KW"/>
</dbReference>
<dbReference type="PANTHER" id="PTHR45947:SF3">
    <property type="entry name" value="SULFOQUINOVOSYL TRANSFERASE SQD2"/>
    <property type="match status" value="1"/>
</dbReference>
<protein>
    <submittedName>
        <fullName evidence="2">Glycosyl transferase family 1</fullName>
    </submittedName>
</protein>
<name>A0ABX2UE34_9LACO</name>
<dbReference type="Gene3D" id="3.40.50.2000">
    <property type="entry name" value="Glycogen Phosphorylase B"/>
    <property type="match status" value="2"/>
</dbReference>
<accession>A0ABX2UE34</accession>
<sequence length="362" mass="41474">MNILICIENLKMDGVKRVATVVGNSLAKQHNVLYYSLSSAGSFFHLEAPLIKAKHPINSGKSFREDLPLKKFKLQIADLNTTIKKEKIDIVLLNAGLFTSFSPLIKEANPATKLIAWMHNNYQTYMKEYYQDMRVEFIAGLEAVDTVVTLTESDLLKFSKHNVNTIKIHNPVTLVSNHKSNLNKNVIVAVCRIDIKHKGLDYLLELAQRLPDNWQIRLAGDGPDKEWLKNEVHSKKIEKQFIILGALSDAELREHYRNGSIFVITSRWEGFPLVIGEAMNFGLPIVSMWNTGSQEYLQSGKYGIIIADHDTDQLYRKLLPLLKNINLRQKFGSLATQRSHDFRLPYINEKWNLLFNQLNEQN</sequence>
<keyword evidence="2" id="KW-0808">Transferase</keyword>
<dbReference type="SUPFAM" id="SSF53756">
    <property type="entry name" value="UDP-Glycosyltransferase/glycogen phosphorylase"/>
    <property type="match status" value="1"/>
</dbReference>
<gene>
    <name evidence="2" type="ORF">A7K95_01085</name>
</gene>
<keyword evidence="3" id="KW-1185">Reference proteome</keyword>
<evidence type="ECO:0000313" key="2">
    <source>
        <dbReference type="EMBL" id="OAD63461.1"/>
    </source>
</evidence>
<dbReference type="EMBL" id="LXND01000072">
    <property type="protein sequence ID" value="OAD63461.1"/>
    <property type="molecule type" value="Genomic_DNA"/>
</dbReference>
<comment type="caution">
    <text evidence="2">The sequence shown here is derived from an EMBL/GenBank/DDBJ whole genome shotgun (WGS) entry which is preliminary data.</text>
</comment>
<proteinExistence type="predicted"/>
<feature type="domain" description="Glycosyl transferase family 1" evidence="1">
    <location>
        <begin position="178"/>
        <end position="336"/>
    </location>
</feature>
<evidence type="ECO:0000313" key="3">
    <source>
        <dbReference type="Proteomes" id="UP000077280"/>
    </source>
</evidence>
<organism evidence="2 3">
    <name type="scientific">Pediococcus parvulus</name>
    <dbReference type="NCBI Taxonomy" id="54062"/>
    <lineage>
        <taxon>Bacteria</taxon>
        <taxon>Bacillati</taxon>
        <taxon>Bacillota</taxon>
        <taxon>Bacilli</taxon>
        <taxon>Lactobacillales</taxon>
        <taxon>Lactobacillaceae</taxon>
        <taxon>Pediococcus</taxon>
    </lineage>
</organism>